<evidence type="ECO:0000313" key="3">
    <source>
        <dbReference type="Proteomes" id="UP000813215"/>
    </source>
</evidence>
<sequence>MGALQLRSQLQNLINVYPDGTFRPNGYLTRMEFAAILTSTAWRKETYHL</sequence>
<dbReference type="PROSITE" id="PS51272">
    <property type="entry name" value="SLH"/>
    <property type="match status" value="1"/>
</dbReference>
<protein>
    <submittedName>
        <fullName evidence="2">S-layer homology domain-containing protein</fullName>
    </submittedName>
</protein>
<evidence type="ECO:0000259" key="1">
    <source>
        <dbReference type="PROSITE" id="PS51272"/>
    </source>
</evidence>
<dbReference type="Pfam" id="PF00395">
    <property type="entry name" value="SLH"/>
    <property type="match status" value="1"/>
</dbReference>
<dbReference type="EMBL" id="JAHHHW010000033">
    <property type="protein sequence ID" value="MBW4430838.1"/>
    <property type="molecule type" value="Genomic_DNA"/>
</dbReference>
<name>A0A9E3H504_9NOST</name>
<feature type="domain" description="SLH" evidence="1">
    <location>
        <begin position="1"/>
        <end position="49"/>
    </location>
</feature>
<comment type="caution">
    <text evidence="2">The sequence shown here is derived from an EMBL/GenBank/DDBJ whole genome shotgun (WGS) entry which is preliminary data.</text>
</comment>
<reference evidence="2" key="1">
    <citation type="submission" date="2021-05" db="EMBL/GenBank/DDBJ databases">
        <authorList>
            <person name="Pietrasiak N."/>
            <person name="Ward R."/>
            <person name="Stajich J.E."/>
            <person name="Kurbessoian T."/>
        </authorList>
    </citation>
    <scope>NUCLEOTIDE SEQUENCE</scope>
    <source>
        <strain evidence="2">HA4357-MV3</strain>
    </source>
</reference>
<gene>
    <name evidence="2" type="ORF">KME28_03585</name>
</gene>
<dbReference type="Proteomes" id="UP000813215">
    <property type="component" value="Unassembled WGS sequence"/>
</dbReference>
<dbReference type="InterPro" id="IPR001119">
    <property type="entry name" value="SLH_dom"/>
</dbReference>
<proteinExistence type="predicted"/>
<dbReference type="AlphaFoldDB" id="A0A9E3H504"/>
<organism evidence="2 3">
    <name type="scientific">Pelatocladus maniniholoensis HA4357-MV3</name>
    <dbReference type="NCBI Taxonomy" id="1117104"/>
    <lineage>
        <taxon>Bacteria</taxon>
        <taxon>Bacillati</taxon>
        <taxon>Cyanobacteriota</taxon>
        <taxon>Cyanophyceae</taxon>
        <taxon>Nostocales</taxon>
        <taxon>Nostocaceae</taxon>
        <taxon>Pelatocladus</taxon>
    </lineage>
</organism>
<accession>A0A9E3H504</accession>
<reference evidence="2" key="2">
    <citation type="journal article" date="2022" name="Microbiol. Resour. Announc.">
        <title>Metagenome Sequencing to Explore Phylogenomics of Terrestrial Cyanobacteria.</title>
        <authorList>
            <person name="Ward R.D."/>
            <person name="Stajich J.E."/>
            <person name="Johansen J.R."/>
            <person name="Huntemann M."/>
            <person name="Clum A."/>
            <person name="Foster B."/>
            <person name="Foster B."/>
            <person name="Roux S."/>
            <person name="Palaniappan K."/>
            <person name="Varghese N."/>
            <person name="Mukherjee S."/>
            <person name="Reddy T.B.K."/>
            <person name="Daum C."/>
            <person name="Copeland A."/>
            <person name="Chen I.A."/>
            <person name="Ivanova N.N."/>
            <person name="Kyrpides N.C."/>
            <person name="Shapiro N."/>
            <person name="Eloe-Fadrosh E.A."/>
            <person name="Pietrasiak N."/>
        </authorList>
    </citation>
    <scope>NUCLEOTIDE SEQUENCE</scope>
    <source>
        <strain evidence="2">HA4357-MV3</strain>
    </source>
</reference>
<evidence type="ECO:0000313" key="2">
    <source>
        <dbReference type="EMBL" id="MBW4430838.1"/>
    </source>
</evidence>